<keyword evidence="8" id="KW-1185">Reference proteome</keyword>
<evidence type="ECO:0000259" key="6">
    <source>
        <dbReference type="Pfam" id="PF01494"/>
    </source>
</evidence>
<dbReference type="GO" id="GO:0016491">
    <property type="term" value="F:oxidoreductase activity"/>
    <property type="evidence" value="ECO:0007669"/>
    <property type="project" value="UniProtKB-KW"/>
</dbReference>
<dbReference type="InterPro" id="IPR051104">
    <property type="entry name" value="FAD_monoxygenase"/>
</dbReference>
<evidence type="ECO:0000256" key="4">
    <source>
        <dbReference type="ARBA" id="ARBA00022827"/>
    </source>
</evidence>
<evidence type="ECO:0000313" key="8">
    <source>
        <dbReference type="Proteomes" id="UP000030651"/>
    </source>
</evidence>
<dbReference type="GO" id="GO:0044550">
    <property type="term" value="P:secondary metabolite biosynthetic process"/>
    <property type="evidence" value="ECO:0007669"/>
    <property type="project" value="TreeGrafter"/>
</dbReference>
<accession>W3X100</accession>
<keyword evidence="4" id="KW-0274">FAD</keyword>
<evidence type="ECO:0000256" key="5">
    <source>
        <dbReference type="ARBA" id="ARBA00023002"/>
    </source>
</evidence>
<dbReference type="STRING" id="1229662.W3X100"/>
<dbReference type="Pfam" id="PF01494">
    <property type="entry name" value="FAD_binding_3"/>
    <property type="match status" value="1"/>
</dbReference>
<dbReference type="Proteomes" id="UP000030651">
    <property type="component" value="Unassembled WGS sequence"/>
</dbReference>
<reference evidence="8" key="1">
    <citation type="journal article" date="2015" name="BMC Genomics">
        <title>Genomic and transcriptomic analysis of the endophytic fungus Pestalotiopsis fici reveals its lifestyle and high potential for synthesis of natural products.</title>
        <authorList>
            <person name="Wang X."/>
            <person name="Zhang X."/>
            <person name="Liu L."/>
            <person name="Xiang M."/>
            <person name="Wang W."/>
            <person name="Sun X."/>
            <person name="Che Y."/>
            <person name="Guo L."/>
            <person name="Liu G."/>
            <person name="Guo L."/>
            <person name="Wang C."/>
            <person name="Yin W.B."/>
            <person name="Stadler M."/>
            <person name="Zhang X."/>
            <person name="Liu X."/>
        </authorList>
    </citation>
    <scope>NUCLEOTIDE SEQUENCE [LARGE SCALE GENOMIC DNA]</scope>
    <source>
        <strain evidence="8">W106-1 / CGMCC3.15140</strain>
    </source>
</reference>
<keyword evidence="5" id="KW-0560">Oxidoreductase</keyword>
<dbReference type="OrthoDB" id="417877at2759"/>
<evidence type="ECO:0000313" key="7">
    <source>
        <dbReference type="EMBL" id="ETS78831.1"/>
    </source>
</evidence>
<organism evidence="7 8">
    <name type="scientific">Pestalotiopsis fici (strain W106-1 / CGMCC3.15140)</name>
    <dbReference type="NCBI Taxonomy" id="1229662"/>
    <lineage>
        <taxon>Eukaryota</taxon>
        <taxon>Fungi</taxon>
        <taxon>Dikarya</taxon>
        <taxon>Ascomycota</taxon>
        <taxon>Pezizomycotina</taxon>
        <taxon>Sordariomycetes</taxon>
        <taxon>Xylariomycetidae</taxon>
        <taxon>Amphisphaeriales</taxon>
        <taxon>Sporocadaceae</taxon>
        <taxon>Pestalotiopsis</taxon>
    </lineage>
</organism>
<dbReference type="InterPro" id="IPR002938">
    <property type="entry name" value="FAD-bd"/>
</dbReference>
<dbReference type="SUPFAM" id="SSF51905">
    <property type="entry name" value="FAD/NAD(P)-binding domain"/>
    <property type="match status" value="1"/>
</dbReference>
<gene>
    <name evidence="7" type="ORF">PFICI_08684</name>
</gene>
<dbReference type="GeneID" id="19273697"/>
<dbReference type="GO" id="GO:0071949">
    <property type="term" value="F:FAD binding"/>
    <property type="evidence" value="ECO:0007669"/>
    <property type="project" value="InterPro"/>
</dbReference>
<dbReference type="PRINTS" id="PR00420">
    <property type="entry name" value="RNGMNOXGNASE"/>
</dbReference>
<evidence type="ECO:0000256" key="3">
    <source>
        <dbReference type="ARBA" id="ARBA00022630"/>
    </source>
</evidence>
<dbReference type="OMA" id="RLYTCNL"/>
<dbReference type="PANTHER" id="PTHR46720">
    <property type="entry name" value="HYDROXYLASE, PUTATIVE (AFU_ORTHOLOGUE AFUA_3G01460)-RELATED"/>
    <property type="match status" value="1"/>
</dbReference>
<comment type="pathway">
    <text evidence="1">Secondary metabolite biosynthesis.</text>
</comment>
<dbReference type="RefSeq" id="XP_007835456.1">
    <property type="nucleotide sequence ID" value="XM_007837265.1"/>
</dbReference>
<comment type="similarity">
    <text evidence="2">Belongs to the paxM FAD-dependent monooxygenase family.</text>
</comment>
<dbReference type="InParanoid" id="W3X100"/>
<dbReference type="KEGG" id="pfy:PFICI_08684"/>
<evidence type="ECO:0000256" key="2">
    <source>
        <dbReference type="ARBA" id="ARBA00007992"/>
    </source>
</evidence>
<dbReference type="PANTHER" id="PTHR46720:SF3">
    <property type="entry name" value="FAD-BINDING DOMAIN-CONTAINING PROTEIN-RELATED"/>
    <property type="match status" value="1"/>
</dbReference>
<dbReference type="EMBL" id="KI912114">
    <property type="protein sequence ID" value="ETS78831.1"/>
    <property type="molecule type" value="Genomic_DNA"/>
</dbReference>
<dbReference type="eggNOG" id="KOG2614">
    <property type="taxonomic scope" value="Eukaryota"/>
</dbReference>
<name>W3X100_PESFW</name>
<dbReference type="HOGENOM" id="CLU_009665_6_4_1"/>
<dbReference type="InterPro" id="IPR036188">
    <property type="entry name" value="FAD/NAD-bd_sf"/>
</dbReference>
<protein>
    <recommendedName>
        <fullName evidence="6">FAD-binding domain-containing protein</fullName>
    </recommendedName>
</protein>
<evidence type="ECO:0000256" key="1">
    <source>
        <dbReference type="ARBA" id="ARBA00005179"/>
    </source>
</evidence>
<feature type="domain" description="FAD-binding" evidence="6">
    <location>
        <begin position="2"/>
        <end position="169"/>
    </location>
</feature>
<sequence length="410" mass="46357">MEVAIIGGGPAGLSAALEMAQLPHINWNLYEKKSRISETGGGMSLQTHIWKLLELNGTAKHIRPTDYFRSPNGLVEQRRNGRSGEVLVTKYEPDSVPRHQRSCRLARAKLQGALLKEVDRKRVHVEKRLIAIDHLPNDRNRIRLTFQCGYIADVDLLVAADGSRSLVRTLAFPGVVPRYNGQCVYRTIVSKADAEKIEGIPWGPVFWKNVSGLYVFTCPLGDDDFEVTARIRRSRSDKDTVSWGQPFDLHTLLHEFDDFCQPVRDILRLAARGKTQEFALCPLPPLERPISHNIAFVGDACHALLGNFGCGVGLALEDVYTLARTLNWAWKRDRSLSDALGAFHAIRSPHFKRLYNLMSNFADIKATIRAESLPTDQEISVRVQRISEASQSWMWYYEIDKAVDEFLEAY</sequence>
<dbReference type="Gene3D" id="3.50.50.60">
    <property type="entry name" value="FAD/NAD(P)-binding domain"/>
    <property type="match status" value="1"/>
</dbReference>
<proteinExistence type="inferred from homology"/>
<keyword evidence="3" id="KW-0285">Flavoprotein</keyword>
<dbReference type="AlphaFoldDB" id="W3X100"/>